<gene>
    <name evidence="2" type="ORF">HGB44_24180</name>
</gene>
<proteinExistence type="predicted"/>
<feature type="transmembrane region" description="Helical" evidence="1">
    <location>
        <begin position="60"/>
        <end position="80"/>
    </location>
</feature>
<protein>
    <submittedName>
        <fullName evidence="2">Uncharacterized protein</fullName>
    </submittedName>
</protein>
<sequence length="157" mass="17111">MTVPPPDAVPPQDEGDQDSVPVTVETVLGGSKTMFYASFGLPLLMLTHFLRAYLGGDSEIYLGLFVMMLSVVVLAPLLYMRSLPGMIERRRQPVRSPLMEGILLGTLWAAGAVYLVVAVGDHLYGALPLPLLALHLVALVPPALGTEAFVRERRWRS</sequence>
<keyword evidence="3" id="KW-1185">Reference proteome</keyword>
<dbReference type="RefSeq" id="WP_061082035.1">
    <property type="nucleotide sequence ID" value="NZ_JAAXPG010000027.1"/>
</dbReference>
<feature type="transmembrane region" description="Helical" evidence="1">
    <location>
        <begin position="101"/>
        <end position="120"/>
    </location>
</feature>
<evidence type="ECO:0000313" key="3">
    <source>
        <dbReference type="Proteomes" id="UP000553209"/>
    </source>
</evidence>
<feature type="transmembrane region" description="Helical" evidence="1">
    <location>
        <begin position="132"/>
        <end position="150"/>
    </location>
</feature>
<keyword evidence="1" id="KW-0812">Transmembrane</keyword>
<keyword evidence="1" id="KW-0472">Membrane</keyword>
<comment type="caution">
    <text evidence="2">The sequence shown here is derived from an EMBL/GenBank/DDBJ whole genome shotgun (WGS) entry which is preliminary data.</text>
</comment>
<reference evidence="2 3" key="1">
    <citation type="submission" date="2020-04" db="EMBL/GenBank/DDBJ databases">
        <title>MicrobeNet Type strains.</title>
        <authorList>
            <person name="Nicholson A.C."/>
        </authorList>
    </citation>
    <scope>NUCLEOTIDE SEQUENCE [LARGE SCALE GENOMIC DNA]</scope>
    <source>
        <strain evidence="2 3">ATCC 23612</strain>
    </source>
</reference>
<evidence type="ECO:0000313" key="2">
    <source>
        <dbReference type="EMBL" id="NKZ00741.1"/>
    </source>
</evidence>
<evidence type="ECO:0000256" key="1">
    <source>
        <dbReference type="SAM" id="Phobius"/>
    </source>
</evidence>
<name>A0A7X6MJR9_9ACTN</name>
<organism evidence="2 3">
    <name type="scientific">Nocardiopsis alborubida</name>
    <dbReference type="NCBI Taxonomy" id="146802"/>
    <lineage>
        <taxon>Bacteria</taxon>
        <taxon>Bacillati</taxon>
        <taxon>Actinomycetota</taxon>
        <taxon>Actinomycetes</taxon>
        <taxon>Streptosporangiales</taxon>
        <taxon>Nocardiopsidaceae</taxon>
        <taxon>Nocardiopsis</taxon>
    </lineage>
</organism>
<accession>A0A7X6MJR9</accession>
<keyword evidence="1" id="KW-1133">Transmembrane helix</keyword>
<dbReference type="AlphaFoldDB" id="A0A7X6MJR9"/>
<dbReference type="EMBL" id="JAAXPG010000027">
    <property type="protein sequence ID" value="NKZ00741.1"/>
    <property type="molecule type" value="Genomic_DNA"/>
</dbReference>
<dbReference type="Proteomes" id="UP000553209">
    <property type="component" value="Unassembled WGS sequence"/>
</dbReference>